<dbReference type="EMBL" id="JACPUR010000003">
    <property type="protein sequence ID" value="MBI3126440.1"/>
    <property type="molecule type" value="Genomic_DNA"/>
</dbReference>
<feature type="transmembrane region" description="Helical" evidence="1">
    <location>
        <begin position="234"/>
        <end position="251"/>
    </location>
</feature>
<organism evidence="3 4">
    <name type="scientific">Tectimicrobiota bacterium</name>
    <dbReference type="NCBI Taxonomy" id="2528274"/>
    <lineage>
        <taxon>Bacteria</taxon>
        <taxon>Pseudomonadati</taxon>
        <taxon>Nitrospinota/Tectimicrobiota group</taxon>
        <taxon>Candidatus Tectimicrobiota</taxon>
    </lineage>
</organism>
<keyword evidence="1" id="KW-1133">Transmembrane helix</keyword>
<dbReference type="Proteomes" id="UP000782312">
    <property type="component" value="Unassembled WGS sequence"/>
</dbReference>
<evidence type="ECO:0000259" key="2">
    <source>
        <dbReference type="Pfam" id="PF13472"/>
    </source>
</evidence>
<name>A0A932HY24_UNCTE</name>
<protein>
    <submittedName>
        <fullName evidence="3">SGNH/GDSL hydrolase family protein</fullName>
    </submittedName>
</protein>
<feature type="transmembrane region" description="Helical" evidence="1">
    <location>
        <begin position="205"/>
        <end position="222"/>
    </location>
</feature>
<reference evidence="3" key="1">
    <citation type="submission" date="2020-07" db="EMBL/GenBank/DDBJ databases">
        <title>Huge and variable diversity of episymbiotic CPR bacteria and DPANN archaea in groundwater ecosystems.</title>
        <authorList>
            <person name="He C.Y."/>
            <person name="Keren R."/>
            <person name="Whittaker M."/>
            <person name="Farag I.F."/>
            <person name="Doudna J."/>
            <person name="Cate J.H.D."/>
            <person name="Banfield J.F."/>
        </authorList>
    </citation>
    <scope>NUCLEOTIDE SEQUENCE</scope>
    <source>
        <strain evidence="3">NC_groundwater_763_Ag_S-0.2um_68_21</strain>
    </source>
</reference>
<feature type="transmembrane region" description="Helical" evidence="1">
    <location>
        <begin position="263"/>
        <end position="282"/>
    </location>
</feature>
<keyword evidence="3" id="KW-0378">Hydrolase</keyword>
<proteinExistence type="predicted"/>
<dbReference type="SUPFAM" id="SSF52266">
    <property type="entry name" value="SGNH hydrolase"/>
    <property type="match status" value="1"/>
</dbReference>
<feature type="transmembrane region" description="Helical" evidence="1">
    <location>
        <begin position="175"/>
        <end position="193"/>
    </location>
</feature>
<comment type="caution">
    <text evidence="3">The sequence shown here is derived from an EMBL/GenBank/DDBJ whole genome shotgun (WGS) entry which is preliminary data.</text>
</comment>
<dbReference type="AlphaFoldDB" id="A0A932HY24"/>
<dbReference type="Gene3D" id="3.40.50.1110">
    <property type="entry name" value="SGNH hydrolase"/>
    <property type="match status" value="1"/>
</dbReference>
<keyword evidence="1" id="KW-0472">Membrane</keyword>
<dbReference type="CDD" id="cd00229">
    <property type="entry name" value="SGNH_hydrolase"/>
    <property type="match status" value="1"/>
</dbReference>
<feature type="domain" description="SGNH hydrolase-type esterase" evidence="2">
    <location>
        <begin position="346"/>
        <end position="588"/>
    </location>
</feature>
<dbReference type="InterPro" id="IPR036514">
    <property type="entry name" value="SGNH_hydro_sf"/>
</dbReference>
<sequence>MAAQMRSVAGPVLCVLLAFWGFGMAGDRDARPVKGRAPLEAVAPAGPWSAPGPYERSSRAVQSRGAAPGLRIPFPAADAYRLRIFYKLEGKAPGEALIGGQAVAQLEPGGWGRASFKSPLVRPGEPLPVAFRVPEGGKLILRRVDFQNYLVRAGSLALLKPAGGRGVPPSPGQTGLFLFALVFLGACLSLAGRGRREGEALDGPFWRWCGGAAGLLVLHQWLSPYPLHARPPALGAAFLAVSCTGVLARLAGGGRALLRRAGLAAAGVLIALLIAEGALRIWDPPISRPRIGSYAAYSEDYGWMNRPGAEGWQVDIRYHIRINRFGHRGGDYPEKKPEGEFRILGLGDSFAFGWGVAEEDTFLKVVERRFRAAGRRVRVMNAAVPAWHSSQSLHYLLREGLRFEPDLVVMSFFMDDVFPAQVDRFHRSAKARELRAEEASLRRKKNAASLRLYSLWFNYRKLLRAGREQRRLNPYPTFEAERERILSVSSQRDFEQIGSLREGLDRMIGEWEKAREAHRLPIVFTFIPAGGALGHPELQGHARALQRASLARGVPYVDAVSRLERQPDPRRLYLHPRDGHMSAAGHAVVGEAIAERILKEGWLKGGPADN</sequence>
<evidence type="ECO:0000313" key="4">
    <source>
        <dbReference type="Proteomes" id="UP000782312"/>
    </source>
</evidence>
<gene>
    <name evidence="3" type="ORF">HYZ11_02410</name>
</gene>
<accession>A0A932HY24</accession>
<keyword evidence="1" id="KW-0812">Transmembrane</keyword>
<dbReference type="Pfam" id="PF13472">
    <property type="entry name" value="Lipase_GDSL_2"/>
    <property type="match status" value="1"/>
</dbReference>
<evidence type="ECO:0000313" key="3">
    <source>
        <dbReference type="EMBL" id="MBI3126440.1"/>
    </source>
</evidence>
<dbReference type="InterPro" id="IPR013830">
    <property type="entry name" value="SGNH_hydro"/>
</dbReference>
<dbReference type="GO" id="GO:0016788">
    <property type="term" value="F:hydrolase activity, acting on ester bonds"/>
    <property type="evidence" value="ECO:0007669"/>
    <property type="project" value="UniProtKB-ARBA"/>
</dbReference>
<evidence type="ECO:0000256" key="1">
    <source>
        <dbReference type="SAM" id="Phobius"/>
    </source>
</evidence>